<protein>
    <submittedName>
        <fullName evidence="2">Uncharacterized protein</fullName>
    </submittedName>
</protein>
<name>A0A7S2FHZ4_9STRA</name>
<dbReference type="EMBL" id="HBGT01006203">
    <property type="protein sequence ID" value="CAD9393256.1"/>
    <property type="molecule type" value="Transcribed_RNA"/>
</dbReference>
<evidence type="ECO:0000256" key="1">
    <source>
        <dbReference type="SAM" id="MobiDB-lite"/>
    </source>
</evidence>
<feature type="compositionally biased region" description="Basic residues" evidence="1">
    <location>
        <begin position="62"/>
        <end position="74"/>
    </location>
</feature>
<evidence type="ECO:0000313" key="2">
    <source>
        <dbReference type="EMBL" id="CAD9393256.1"/>
    </source>
</evidence>
<dbReference type="AlphaFoldDB" id="A0A7S2FHZ4"/>
<gene>
    <name evidence="2" type="ORF">FPAR1323_LOCUS3369</name>
</gene>
<proteinExistence type="predicted"/>
<reference evidence="2" key="1">
    <citation type="submission" date="2021-01" db="EMBL/GenBank/DDBJ databases">
        <authorList>
            <person name="Corre E."/>
            <person name="Pelletier E."/>
            <person name="Niang G."/>
            <person name="Scheremetjew M."/>
            <person name="Finn R."/>
            <person name="Kale V."/>
            <person name="Holt S."/>
            <person name="Cochrane G."/>
            <person name="Meng A."/>
            <person name="Brown T."/>
            <person name="Cohen L."/>
        </authorList>
    </citation>
    <scope>NUCLEOTIDE SEQUENCE</scope>
    <source>
        <strain evidence="2">RCC1693</strain>
    </source>
</reference>
<feature type="compositionally biased region" description="Basic and acidic residues" evidence="1">
    <location>
        <begin position="1"/>
        <end position="12"/>
    </location>
</feature>
<organism evidence="2">
    <name type="scientific">Florenciella parvula</name>
    <dbReference type="NCBI Taxonomy" id="236787"/>
    <lineage>
        <taxon>Eukaryota</taxon>
        <taxon>Sar</taxon>
        <taxon>Stramenopiles</taxon>
        <taxon>Ochrophyta</taxon>
        <taxon>Dictyochophyceae</taxon>
        <taxon>Florenciellales</taxon>
        <taxon>Florenciella</taxon>
    </lineage>
</organism>
<sequence>MLRSERTFREYEGGGWGRPDNSSEKTGHIKPRGVVSCSYDHSCAYIPVVGRSALSLGGSQRQQKRNARNAQARRKAQDELSRDHRRKMVMARFHKMNMKVNKALKKEFRKKRLAEAAEGGAG</sequence>
<accession>A0A7S2FHZ4</accession>
<feature type="region of interest" description="Disordered" evidence="1">
    <location>
        <begin position="54"/>
        <end position="85"/>
    </location>
</feature>
<feature type="region of interest" description="Disordered" evidence="1">
    <location>
        <begin position="1"/>
        <end position="29"/>
    </location>
</feature>